<evidence type="ECO:0000313" key="3">
    <source>
        <dbReference type="Proteomes" id="UP001284601"/>
    </source>
</evidence>
<dbReference type="Gene3D" id="3.40.50.880">
    <property type="match status" value="1"/>
</dbReference>
<dbReference type="PANTHER" id="PTHR43235:SF1">
    <property type="entry name" value="GLUTAMINE AMIDOTRANSFERASE PB2B2.05-RELATED"/>
    <property type="match status" value="1"/>
</dbReference>
<proteinExistence type="predicted"/>
<protein>
    <submittedName>
        <fullName evidence="2">Gamma-glutamyl-gamma-aminobutyrate hydrolase family protein</fullName>
    </submittedName>
</protein>
<dbReference type="PANTHER" id="PTHR43235">
    <property type="entry name" value="GLUTAMINE AMIDOTRANSFERASE PB2B2.05-RELATED"/>
    <property type="match status" value="1"/>
</dbReference>
<organism evidence="2 3">
    <name type="scientific">Conexibacter stalactiti</name>
    <dbReference type="NCBI Taxonomy" id="1940611"/>
    <lineage>
        <taxon>Bacteria</taxon>
        <taxon>Bacillati</taxon>
        <taxon>Actinomycetota</taxon>
        <taxon>Thermoleophilia</taxon>
        <taxon>Solirubrobacterales</taxon>
        <taxon>Conexibacteraceae</taxon>
        <taxon>Conexibacter</taxon>
    </lineage>
</organism>
<dbReference type="InterPro" id="IPR011697">
    <property type="entry name" value="Peptidase_C26"/>
</dbReference>
<dbReference type="InterPro" id="IPR029062">
    <property type="entry name" value="Class_I_gatase-like"/>
</dbReference>
<sequence>MPISTDDGRPRRGRERPLIAVTTSEMRDPPEHLTKDQADPPRRELALGLRYLEAIESTGGVPVVAPPMGLVAAEALLDAVDGLCLSGGPDIHPSAYGQEPDPELGPTERELDAFELALVRAADARGLPVLAVCRGMQLVNVARGGTLIQHLPDVVGDEVEHRQRERAENLTHEVRVAEHSLLTDVLGWRHGAVNSFHHQAVDELGFGLVATAWAPDGTVEAFEAPDRAFLVGVQWHAECLIGWPEHVRLFQAFIAACRDGGETLRPRAVEAVSG</sequence>
<dbReference type="CDD" id="cd01745">
    <property type="entry name" value="GATase1_2"/>
    <property type="match status" value="1"/>
</dbReference>
<evidence type="ECO:0000313" key="2">
    <source>
        <dbReference type="EMBL" id="MDW5594816.1"/>
    </source>
</evidence>
<keyword evidence="3" id="KW-1185">Reference proteome</keyword>
<name>A0ABU4HNC6_9ACTN</name>
<accession>A0ABU4HNC6</accession>
<feature type="compositionally biased region" description="Basic and acidic residues" evidence="1">
    <location>
        <begin position="25"/>
        <end position="40"/>
    </location>
</feature>
<comment type="caution">
    <text evidence="2">The sequence shown here is derived from an EMBL/GenBank/DDBJ whole genome shotgun (WGS) entry which is preliminary data.</text>
</comment>
<keyword evidence="2" id="KW-0378">Hydrolase</keyword>
<dbReference type="EMBL" id="JAWSTH010000022">
    <property type="protein sequence ID" value="MDW5594816.1"/>
    <property type="molecule type" value="Genomic_DNA"/>
</dbReference>
<evidence type="ECO:0000256" key="1">
    <source>
        <dbReference type="SAM" id="MobiDB-lite"/>
    </source>
</evidence>
<gene>
    <name evidence="2" type="ORF">R7226_10735</name>
</gene>
<dbReference type="GO" id="GO:0016787">
    <property type="term" value="F:hydrolase activity"/>
    <property type="evidence" value="ECO:0007669"/>
    <property type="project" value="UniProtKB-KW"/>
</dbReference>
<dbReference type="InterPro" id="IPR044668">
    <property type="entry name" value="PuuD-like"/>
</dbReference>
<feature type="region of interest" description="Disordered" evidence="1">
    <location>
        <begin position="1"/>
        <end position="40"/>
    </location>
</feature>
<dbReference type="SUPFAM" id="SSF52317">
    <property type="entry name" value="Class I glutamine amidotransferase-like"/>
    <property type="match status" value="1"/>
</dbReference>
<feature type="compositionally biased region" description="Basic and acidic residues" evidence="1">
    <location>
        <begin position="1"/>
        <end position="10"/>
    </location>
</feature>
<dbReference type="PROSITE" id="PS51273">
    <property type="entry name" value="GATASE_TYPE_1"/>
    <property type="match status" value="1"/>
</dbReference>
<dbReference type="Proteomes" id="UP001284601">
    <property type="component" value="Unassembled WGS sequence"/>
</dbReference>
<dbReference type="Pfam" id="PF07722">
    <property type="entry name" value="Peptidase_C26"/>
    <property type="match status" value="1"/>
</dbReference>
<reference evidence="3" key="1">
    <citation type="submission" date="2023-07" db="EMBL/GenBank/DDBJ databases">
        <title>Conexibacter stalactiti sp. nov., isolated from stalactites in a lava cave and emended description of the genus Conexibacter.</title>
        <authorList>
            <person name="Lee S.D."/>
        </authorList>
    </citation>
    <scope>NUCLEOTIDE SEQUENCE [LARGE SCALE GENOMIC DNA]</scope>
    <source>
        <strain evidence="3">KCTC 39840</strain>
    </source>
</reference>